<accession>A0A2G8TL54</accession>
<evidence type="ECO:0000313" key="2">
    <source>
        <dbReference type="EMBL" id="PIL46358.1"/>
    </source>
</evidence>
<dbReference type="OrthoDB" id="6691870at2"/>
<sequence>MTKLKRLKQLTILAVLASAATLANAESTSNKAQKIAGVYSLQGQREMAATLVLHPDKRFEFGAIYGGADPRANGKWSVEDDIVHLVADHSPAKYVKVEQSMAPLPDIRDSSGILPVLAVEIGSPSLRMTWSGLNVTFKFANGRERTGTTSRSGMVYAGARQDPEWKDVPVIEVGLPALEEGGEVTWIKLKDPTITKIAVELDPGGTTQAFREGFLEIEKGKPRRLVAGRLMGELRGTYVWNRPVKSQ</sequence>
<organism evidence="2 3">
    <name type="scientific">Massilia eurypsychrophila</name>
    <dbReference type="NCBI Taxonomy" id="1485217"/>
    <lineage>
        <taxon>Bacteria</taxon>
        <taxon>Pseudomonadati</taxon>
        <taxon>Pseudomonadota</taxon>
        <taxon>Betaproteobacteria</taxon>
        <taxon>Burkholderiales</taxon>
        <taxon>Oxalobacteraceae</taxon>
        <taxon>Telluria group</taxon>
        <taxon>Massilia</taxon>
    </lineage>
</organism>
<feature type="chain" id="PRO_5013701485" evidence="1">
    <location>
        <begin position="26"/>
        <end position="247"/>
    </location>
</feature>
<reference evidence="2 3" key="1">
    <citation type="submission" date="2017-10" db="EMBL/GenBank/DDBJ databases">
        <title>Massilia psychrophilum sp. nov., a novel purple-pigmented bacterium isolated from Tianshan glacier, Xinjiang Municipality, China.</title>
        <authorList>
            <person name="Wang H."/>
        </authorList>
    </citation>
    <scope>NUCLEOTIDE SEQUENCE [LARGE SCALE GENOMIC DNA]</scope>
    <source>
        <strain evidence="2 3">JCM 30074</strain>
    </source>
</reference>
<keyword evidence="1" id="KW-0732">Signal</keyword>
<dbReference type="Proteomes" id="UP000230390">
    <property type="component" value="Unassembled WGS sequence"/>
</dbReference>
<comment type="caution">
    <text evidence="2">The sequence shown here is derived from an EMBL/GenBank/DDBJ whole genome shotgun (WGS) entry which is preliminary data.</text>
</comment>
<name>A0A2G8TL54_9BURK</name>
<evidence type="ECO:0000256" key="1">
    <source>
        <dbReference type="SAM" id="SignalP"/>
    </source>
</evidence>
<evidence type="ECO:0000313" key="3">
    <source>
        <dbReference type="Proteomes" id="UP000230390"/>
    </source>
</evidence>
<dbReference type="AlphaFoldDB" id="A0A2G8TL54"/>
<dbReference type="RefSeq" id="WP_099787248.1">
    <property type="nucleotide sequence ID" value="NZ_JBHLYV010000001.1"/>
</dbReference>
<keyword evidence="3" id="KW-1185">Reference proteome</keyword>
<protein>
    <submittedName>
        <fullName evidence="2">Uncharacterized protein</fullName>
    </submittedName>
</protein>
<feature type="signal peptide" evidence="1">
    <location>
        <begin position="1"/>
        <end position="25"/>
    </location>
</feature>
<proteinExistence type="predicted"/>
<gene>
    <name evidence="2" type="ORF">CR105_04600</name>
</gene>
<dbReference type="EMBL" id="PDOC01000002">
    <property type="protein sequence ID" value="PIL46358.1"/>
    <property type="molecule type" value="Genomic_DNA"/>
</dbReference>